<dbReference type="SUPFAM" id="SSF49879">
    <property type="entry name" value="SMAD/FHA domain"/>
    <property type="match status" value="1"/>
</dbReference>
<dbReference type="GO" id="GO:0044545">
    <property type="term" value="C:NSL complex"/>
    <property type="evidence" value="ECO:0007669"/>
    <property type="project" value="TreeGrafter"/>
</dbReference>
<evidence type="ECO:0000313" key="3">
    <source>
        <dbReference type="EMBL" id="KAJ8764415.1"/>
    </source>
</evidence>
<dbReference type="EMBL" id="JAIWQS010000005">
    <property type="protein sequence ID" value="KAJ8764415.1"/>
    <property type="molecule type" value="Genomic_DNA"/>
</dbReference>
<dbReference type="PROSITE" id="PS50006">
    <property type="entry name" value="FHA_DOMAIN"/>
    <property type="match status" value="1"/>
</dbReference>
<dbReference type="FunFam" id="2.60.200.20:FF:000052">
    <property type="entry name" value="Microspherule protein 1"/>
    <property type="match status" value="1"/>
</dbReference>
<dbReference type="Pfam" id="PF13325">
    <property type="entry name" value="MCRS_N"/>
    <property type="match status" value="1"/>
</dbReference>
<accession>A0AAV8TEH1</accession>
<dbReference type="Gene3D" id="2.60.200.20">
    <property type="match status" value="1"/>
</dbReference>
<proteinExistence type="predicted"/>
<dbReference type="Proteomes" id="UP001159364">
    <property type="component" value="Linkage Group LG05"/>
</dbReference>
<name>A0AAV8TEH1_9ROSI</name>
<dbReference type="SMART" id="SM00240">
    <property type="entry name" value="FHA"/>
    <property type="match status" value="1"/>
</dbReference>
<organism evidence="3 4">
    <name type="scientific">Erythroxylum novogranatense</name>
    <dbReference type="NCBI Taxonomy" id="1862640"/>
    <lineage>
        <taxon>Eukaryota</taxon>
        <taxon>Viridiplantae</taxon>
        <taxon>Streptophyta</taxon>
        <taxon>Embryophyta</taxon>
        <taxon>Tracheophyta</taxon>
        <taxon>Spermatophyta</taxon>
        <taxon>Magnoliopsida</taxon>
        <taxon>eudicotyledons</taxon>
        <taxon>Gunneridae</taxon>
        <taxon>Pentapetalae</taxon>
        <taxon>rosids</taxon>
        <taxon>fabids</taxon>
        <taxon>Malpighiales</taxon>
        <taxon>Erythroxylaceae</taxon>
        <taxon>Erythroxylum</taxon>
    </lineage>
</organism>
<feature type="region of interest" description="Disordered" evidence="1">
    <location>
        <begin position="78"/>
        <end position="99"/>
    </location>
</feature>
<evidence type="ECO:0000259" key="2">
    <source>
        <dbReference type="PROSITE" id="PS50006"/>
    </source>
</evidence>
<gene>
    <name evidence="3" type="ORF">K2173_006155</name>
</gene>
<dbReference type="GO" id="GO:0071339">
    <property type="term" value="C:MLL1 complex"/>
    <property type="evidence" value="ECO:0007669"/>
    <property type="project" value="InterPro"/>
</dbReference>
<dbReference type="InterPro" id="IPR008984">
    <property type="entry name" value="SMAD_FHA_dom_sf"/>
</dbReference>
<comment type="caution">
    <text evidence="3">The sequence shown here is derived from an EMBL/GenBank/DDBJ whole genome shotgun (WGS) entry which is preliminary data.</text>
</comment>
<sequence length="690" mass="75930">MAALATTSSVHSWIPEDDFLLKNAVEAGASLEALAKGAVQFSRKFTIRELRDRWYSLLYDTDIAAEASARMVEFEVSGPNTSSKISRPGGLKESPESSVKRKVESIRRLYYAMRKKTCMRSLKSADVGFLGTSDANDRMRDGGSCRGESLACNSQPPGASCILDDHDRDPFGFGRTECYTEHPVGLPTSYEDRGHDDNALTGPDRLCVTKIDSVPSEAVLEDRHNGDGLNYLNSISENDFADLSESLLNFSNEDELIFEEADRKNPVDKSCNTSLSSVLVSSQSDLHDDVSNAKRQKKSISNLDIRIPSNTFAAEVGILGEGSTSDNGLRNPLLSTSSPVTRFAEYMDGEVECIINTEDSEIPCNDDVFISKETTSSGVISTSKGADYLTWLLADENDDRGELIQKDENPAKSVRIPQLVRLDILPVTSPRQINNTPGDPSEFQSDKATPNSAVGGMPKELVHVCKTVNAPLHVNSSSLINSFSTPTVDHLASNHEESGSDDDVPSYSDIEAMILEMDLCQDEPDSCINTEVCRYQNEDAKRTIIRLEQCARSSMQRSIASRGAFAVFYGRHLKHYIKEPEVMIGRATDDMDVDIDLGREGPANKISRRQALIRMEGDGSFHLKNLGKNPVYVNGKEVATGQSMSLGSNSLIEIRGMAFVFEVSSKCVRPYLVNVAKRNRENSGKFEWSE</sequence>
<dbReference type="CDD" id="cd22687">
    <property type="entry name" value="FHA_MCRS1"/>
    <property type="match status" value="1"/>
</dbReference>
<evidence type="ECO:0000256" key="1">
    <source>
        <dbReference type="SAM" id="MobiDB-lite"/>
    </source>
</evidence>
<dbReference type="GO" id="GO:0002151">
    <property type="term" value="F:G-quadruplex RNA binding"/>
    <property type="evidence" value="ECO:0007669"/>
    <property type="project" value="InterPro"/>
</dbReference>
<dbReference type="Pfam" id="PF00498">
    <property type="entry name" value="FHA"/>
    <property type="match status" value="1"/>
</dbReference>
<dbReference type="PANTHER" id="PTHR13233">
    <property type="entry name" value="MICROSPHERULE PROTEIN 1"/>
    <property type="match status" value="1"/>
</dbReference>
<keyword evidence="4" id="KW-1185">Reference proteome</keyword>
<dbReference type="GO" id="GO:0045944">
    <property type="term" value="P:positive regulation of transcription by RNA polymerase II"/>
    <property type="evidence" value="ECO:0007669"/>
    <property type="project" value="TreeGrafter"/>
</dbReference>
<dbReference type="AlphaFoldDB" id="A0AAV8TEH1"/>
<feature type="domain" description="FHA" evidence="2">
    <location>
        <begin position="582"/>
        <end position="638"/>
    </location>
</feature>
<dbReference type="GO" id="GO:0031011">
    <property type="term" value="C:Ino80 complex"/>
    <property type="evidence" value="ECO:0007669"/>
    <property type="project" value="InterPro"/>
</dbReference>
<dbReference type="PANTHER" id="PTHR13233:SF13">
    <property type="entry name" value="FHA DOMAIN-CONTAINING PROTEIN"/>
    <property type="match status" value="1"/>
</dbReference>
<dbReference type="InterPro" id="IPR000253">
    <property type="entry name" value="FHA_dom"/>
</dbReference>
<dbReference type="InterPro" id="IPR025999">
    <property type="entry name" value="MCRS_N"/>
</dbReference>
<protein>
    <recommendedName>
        <fullName evidence="2">FHA domain-containing protein</fullName>
    </recommendedName>
</protein>
<dbReference type="InterPro" id="IPR037912">
    <property type="entry name" value="MCRS1"/>
</dbReference>
<feature type="region of interest" description="Disordered" evidence="1">
    <location>
        <begin position="429"/>
        <end position="450"/>
    </location>
</feature>
<evidence type="ECO:0000313" key="4">
    <source>
        <dbReference type="Proteomes" id="UP001159364"/>
    </source>
</evidence>
<reference evidence="3 4" key="1">
    <citation type="submission" date="2021-09" db="EMBL/GenBank/DDBJ databases">
        <title>Genomic insights and catalytic innovation underlie evolution of tropane alkaloids biosynthesis.</title>
        <authorList>
            <person name="Wang Y.-J."/>
            <person name="Tian T."/>
            <person name="Huang J.-P."/>
            <person name="Huang S.-X."/>
        </authorList>
    </citation>
    <scope>NUCLEOTIDE SEQUENCE [LARGE SCALE GENOMIC DNA]</scope>
    <source>
        <strain evidence="3">KIB-2018</strain>
        <tissue evidence="3">Leaf</tissue>
    </source>
</reference>